<proteinExistence type="inferred from homology"/>
<comment type="similarity">
    <text evidence="2">Belongs to the ROK (NagC/XylR) family.</text>
</comment>
<evidence type="ECO:0000313" key="5">
    <source>
        <dbReference type="Proteomes" id="UP000275368"/>
    </source>
</evidence>
<dbReference type="EMBL" id="AP019308">
    <property type="protein sequence ID" value="BBH23091.1"/>
    <property type="molecule type" value="Genomic_DNA"/>
</dbReference>
<dbReference type="Gene3D" id="1.10.10.10">
    <property type="entry name" value="Winged helix-like DNA-binding domain superfamily/Winged helix DNA-binding domain"/>
    <property type="match status" value="1"/>
</dbReference>
<keyword evidence="3" id="KW-0119">Carbohydrate metabolism</keyword>
<sequence>MGVAFILKIIKGNQQLIRSTNLNLIIDLVRRQEPISRADVAKILKLSAPSVSSNAEQLLSKGILKEVGVGDLVGSGRPPILLSFNENYGYIVSVDLAGERIRLALGNLKGNVVAESEIMFTLEEYITSDDLVAVITNIKELLEINKIPNEKLMAVCIGTPGILNKETGYFQAAPRFKEWETINIHQIMKKEFNTTVMVINDMNLFIIGESRYGAGRGFSNLLGINVDIGIGAGIIIQGQLYEGSRLAAGEVGYWVCGTPDFDEPSRLKDYYLDSHLSLHALMHKVRVDLRNGQTSKILDYCQNNLEKVTFEAFCKAAADQDPYCLRKTKELAQSLSVVLVNMSLLLDLELIVIGGDIKKLGYLFIQPLRELVNKMVPLTTTIVYAEHGEHSGIHGGFAVALDHVMSNILSE</sequence>
<name>A0A3G9JB30_9BACL</name>
<dbReference type="RefSeq" id="WP_125662205.1">
    <property type="nucleotide sequence ID" value="NZ_JACHXC010000002.1"/>
</dbReference>
<keyword evidence="4" id="KW-0808">Transferase</keyword>
<reference evidence="4 5" key="1">
    <citation type="submission" date="2018-11" db="EMBL/GenBank/DDBJ databases">
        <title>Complete genome sequence of Paenibacillus baekrokdamisoli strain KCTC 33723.</title>
        <authorList>
            <person name="Kang S.W."/>
            <person name="Lee K.C."/>
            <person name="Kim K.K."/>
            <person name="Kim J.S."/>
            <person name="Kim D.S."/>
            <person name="Ko S.H."/>
            <person name="Yang S.H."/>
            <person name="Lee J.S."/>
        </authorList>
    </citation>
    <scope>NUCLEOTIDE SEQUENCE [LARGE SCALE GENOMIC DNA]</scope>
    <source>
        <strain evidence="4 5">KCTC 33723</strain>
    </source>
</reference>
<keyword evidence="3" id="KW-0859">Xylose metabolism</keyword>
<dbReference type="SUPFAM" id="SSF53067">
    <property type="entry name" value="Actin-like ATPase domain"/>
    <property type="match status" value="1"/>
</dbReference>
<dbReference type="Gene3D" id="3.30.420.40">
    <property type="match status" value="2"/>
</dbReference>
<dbReference type="PANTHER" id="PTHR18964:SF149">
    <property type="entry name" value="BIFUNCTIONAL UDP-N-ACETYLGLUCOSAMINE 2-EPIMERASE_N-ACETYLMANNOSAMINE KINASE"/>
    <property type="match status" value="1"/>
</dbReference>
<keyword evidence="5" id="KW-1185">Reference proteome</keyword>
<dbReference type="InterPro" id="IPR036388">
    <property type="entry name" value="WH-like_DNA-bd_sf"/>
</dbReference>
<dbReference type="OrthoDB" id="9796533at2"/>
<dbReference type="InterPro" id="IPR036390">
    <property type="entry name" value="WH_DNA-bd_sf"/>
</dbReference>
<dbReference type="SUPFAM" id="SSF46785">
    <property type="entry name" value="Winged helix' DNA-binding domain"/>
    <property type="match status" value="1"/>
</dbReference>
<dbReference type="AlphaFoldDB" id="A0A3G9JB30"/>
<accession>A0A3G9JB30</accession>
<evidence type="ECO:0000313" key="4">
    <source>
        <dbReference type="EMBL" id="BBH23091.1"/>
    </source>
</evidence>
<dbReference type="PANTHER" id="PTHR18964">
    <property type="entry name" value="ROK (REPRESSOR, ORF, KINASE) FAMILY"/>
    <property type="match status" value="1"/>
</dbReference>
<gene>
    <name evidence="4" type="ORF">Back11_44360</name>
</gene>
<dbReference type="InterPro" id="IPR000600">
    <property type="entry name" value="ROK"/>
</dbReference>
<dbReference type="Pfam" id="PF00480">
    <property type="entry name" value="ROK"/>
    <property type="match status" value="1"/>
</dbReference>
<keyword evidence="4" id="KW-0418">Kinase</keyword>
<evidence type="ECO:0000256" key="2">
    <source>
        <dbReference type="ARBA" id="ARBA00006479"/>
    </source>
</evidence>
<dbReference type="GO" id="GO:0016301">
    <property type="term" value="F:kinase activity"/>
    <property type="evidence" value="ECO:0007669"/>
    <property type="project" value="UniProtKB-KW"/>
</dbReference>
<organism evidence="4 5">
    <name type="scientific">Paenibacillus baekrokdamisoli</name>
    <dbReference type="NCBI Taxonomy" id="1712516"/>
    <lineage>
        <taxon>Bacteria</taxon>
        <taxon>Bacillati</taxon>
        <taxon>Bacillota</taxon>
        <taxon>Bacilli</taxon>
        <taxon>Bacillales</taxon>
        <taxon>Paenibacillaceae</taxon>
        <taxon>Paenibacillus</taxon>
    </lineage>
</organism>
<dbReference type="InterPro" id="IPR043129">
    <property type="entry name" value="ATPase_NBD"/>
</dbReference>
<evidence type="ECO:0000256" key="3">
    <source>
        <dbReference type="ARBA" id="ARBA00022629"/>
    </source>
</evidence>
<dbReference type="Proteomes" id="UP000275368">
    <property type="component" value="Chromosome"/>
</dbReference>
<dbReference type="GO" id="GO:0042732">
    <property type="term" value="P:D-xylose metabolic process"/>
    <property type="evidence" value="ECO:0007669"/>
    <property type="project" value="UniProtKB-KW"/>
</dbReference>
<comment type="function">
    <text evidence="1">Transcriptional repressor of xylose-utilizing enzymes.</text>
</comment>
<evidence type="ECO:0000256" key="1">
    <source>
        <dbReference type="ARBA" id="ARBA00002486"/>
    </source>
</evidence>
<protein>
    <submittedName>
        <fullName evidence="4">Sugar kinase</fullName>
    </submittedName>
</protein>
<dbReference type="KEGG" id="pbk:Back11_44360"/>